<dbReference type="PANTHER" id="PTHR32027">
    <property type="entry name" value="CYTOSINE DEAMINASE"/>
    <property type="match status" value="1"/>
</dbReference>
<evidence type="ECO:0000313" key="2">
    <source>
        <dbReference type="EMBL" id="GAA3658195.1"/>
    </source>
</evidence>
<reference evidence="3" key="1">
    <citation type="journal article" date="2019" name="Int. J. Syst. Evol. Microbiol.">
        <title>The Global Catalogue of Microorganisms (GCM) 10K type strain sequencing project: providing services to taxonomists for standard genome sequencing and annotation.</title>
        <authorList>
            <consortium name="The Broad Institute Genomics Platform"/>
            <consortium name="The Broad Institute Genome Sequencing Center for Infectious Disease"/>
            <person name="Wu L."/>
            <person name="Ma J."/>
        </authorList>
    </citation>
    <scope>NUCLEOTIDE SEQUENCE [LARGE SCALE GENOMIC DNA]</scope>
    <source>
        <strain evidence="3">JCM 16546</strain>
    </source>
</reference>
<feature type="domain" description="Amidohydrolase 3" evidence="1">
    <location>
        <begin position="95"/>
        <end position="385"/>
    </location>
</feature>
<dbReference type="InterPro" id="IPR052349">
    <property type="entry name" value="Metallo-hydrolase_Enzymes"/>
</dbReference>
<dbReference type="RefSeq" id="WP_221857872.1">
    <property type="nucleotide sequence ID" value="NZ_BAAAYV010000006.1"/>
</dbReference>
<dbReference type="Pfam" id="PF07969">
    <property type="entry name" value="Amidohydro_3"/>
    <property type="match status" value="1"/>
</dbReference>
<gene>
    <name evidence="2" type="ORF">GCM10022202_18340</name>
</gene>
<evidence type="ECO:0000313" key="3">
    <source>
        <dbReference type="Proteomes" id="UP001410795"/>
    </source>
</evidence>
<organism evidence="2 3">
    <name type="scientific">Microbacterium marinilacus</name>
    <dbReference type="NCBI Taxonomy" id="415209"/>
    <lineage>
        <taxon>Bacteria</taxon>
        <taxon>Bacillati</taxon>
        <taxon>Actinomycetota</taxon>
        <taxon>Actinomycetes</taxon>
        <taxon>Micrococcales</taxon>
        <taxon>Microbacteriaceae</taxon>
        <taxon>Microbacterium</taxon>
    </lineage>
</organism>
<dbReference type="Proteomes" id="UP001410795">
    <property type="component" value="Unassembled WGS sequence"/>
</dbReference>
<proteinExistence type="predicted"/>
<dbReference type="InterPro" id="IPR032466">
    <property type="entry name" value="Metal_Hydrolase"/>
</dbReference>
<comment type="caution">
    <text evidence="2">The sequence shown here is derived from an EMBL/GenBank/DDBJ whole genome shotgun (WGS) entry which is preliminary data.</text>
</comment>
<dbReference type="PANTHER" id="PTHR32027:SF9">
    <property type="entry name" value="BLL3847 PROTEIN"/>
    <property type="match status" value="1"/>
</dbReference>
<name>A0ABP7BGJ2_9MICO</name>
<dbReference type="InterPro" id="IPR013108">
    <property type="entry name" value="Amidohydro_3"/>
</dbReference>
<evidence type="ECO:0000259" key="1">
    <source>
        <dbReference type="Pfam" id="PF07969"/>
    </source>
</evidence>
<dbReference type="Gene3D" id="2.30.40.10">
    <property type="entry name" value="Urease, subunit C, domain 1"/>
    <property type="match status" value="1"/>
</dbReference>
<sequence>MVLHPARLRDAILADGSVVDVELDGSRVARVSPASGEPLAAGDLSLEGHLLLTAPADPHAHLDKALSWEAVRPPRGDLRTAIASWRAYIATVDSAEIEARATRAAETYLANGTVAIRTHVDVPADGDPIRAVTALSRVRDAYAGRLHLEIVALAGPDTTDARVEAALDAGADLVGGAPHLADDELSDLHRLLDIAERRGVGVDLHADEDLSHGSTLAAYADRTRDWAVVRSAGHCVRLSTMEPGQFDDVAAVVADAGIGVIANPITNLWLQGWEHPVATPRGIAPLDRLAEAGVLTAAGGDNVRDPFNPLGRADAFETAMLLVVAGHLSIEHAWTAVTDGARAVMRLPEAGPREGAAADLLAVRAGSLPEAMATAPADRLVFAAGRLVARTQTTRWIDPGIGKETAP</sequence>
<protein>
    <submittedName>
        <fullName evidence="2">Amidohydrolase family protein</fullName>
    </submittedName>
</protein>
<dbReference type="EMBL" id="BAAAYV010000006">
    <property type="protein sequence ID" value="GAA3658195.1"/>
    <property type="molecule type" value="Genomic_DNA"/>
</dbReference>
<keyword evidence="3" id="KW-1185">Reference proteome</keyword>
<dbReference type="Gene3D" id="3.20.20.140">
    <property type="entry name" value="Metal-dependent hydrolases"/>
    <property type="match status" value="1"/>
</dbReference>
<dbReference type="InterPro" id="IPR011059">
    <property type="entry name" value="Metal-dep_hydrolase_composite"/>
</dbReference>
<dbReference type="SUPFAM" id="SSF51556">
    <property type="entry name" value="Metallo-dependent hydrolases"/>
    <property type="match status" value="1"/>
</dbReference>
<accession>A0ABP7BGJ2</accession>